<evidence type="ECO:0000256" key="2">
    <source>
        <dbReference type="ARBA" id="ARBA00001947"/>
    </source>
</evidence>
<dbReference type="InterPro" id="IPR023358">
    <property type="entry name" value="Peptidase_M18_dom2"/>
</dbReference>
<protein>
    <recommendedName>
        <fullName evidence="6">Aspartyl aminopeptidase</fullName>
        <ecNumber evidence="5">3.4.11.21</ecNumber>
    </recommendedName>
</protein>
<name>A0ABD2QNH6_9PLAT</name>
<dbReference type="EC" id="3.4.11.21" evidence="5"/>
<dbReference type="AlphaFoldDB" id="A0ABD2QNH6"/>
<dbReference type="GO" id="GO:0008237">
    <property type="term" value="F:metallopeptidase activity"/>
    <property type="evidence" value="ECO:0007669"/>
    <property type="project" value="UniProtKB-KW"/>
</dbReference>
<dbReference type="InterPro" id="IPR001948">
    <property type="entry name" value="Peptidase_M18"/>
</dbReference>
<evidence type="ECO:0000256" key="4">
    <source>
        <dbReference type="ARBA" id="ARBA00011395"/>
    </source>
</evidence>
<keyword evidence="8 13" id="KW-0645">Protease</keyword>
<comment type="catalytic activity">
    <reaction evidence="1">
        <text>Release of an N-terminal aspartate or glutamate from a peptide, with a preference for aspartate.</text>
        <dbReference type="EC" id="3.4.11.21"/>
    </reaction>
</comment>
<evidence type="ECO:0000313" key="14">
    <source>
        <dbReference type="EMBL" id="KAL3321089.1"/>
    </source>
</evidence>
<dbReference type="GO" id="GO:0005737">
    <property type="term" value="C:cytoplasm"/>
    <property type="evidence" value="ECO:0007669"/>
    <property type="project" value="UniProtKB-ARBA"/>
</dbReference>
<dbReference type="GO" id="GO:0046872">
    <property type="term" value="F:metal ion binding"/>
    <property type="evidence" value="ECO:0007669"/>
    <property type="project" value="UniProtKB-KW"/>
</dbReference>
<evidence type="ECO:0000256" key="1">
    <source>
        <dbReference type="ARBA" id="ARBA00001335"/>
    </source>
</evidence>
<evidence type="ECO:0000256" key="10">
    <source>
        <dbReference type="ARBA" id="ARBA00022801"/>
    </source>
</evidence>
<dbReference type="CDD" id="cd05658">
    <property type="entry name" value="M18_DAP"/>
    <property type="match status" value="1"/>
</dbReference>
<dbReference type="GO" id="GO:0006508">
    <property type="term" value="P:proteolysis"/>
    <property type="evidence" value="ECO:0007669"/>
    <property type="project" value="UniProtKB-KW"/>
</dbReference>
<dbReference type="NCBIfam" id="NF002759">
    <property type="entry name" value="PRK02813.1"/>
    <property type="match status" value="1"/>
</dbReference>
<evidence type="ECO:0000256" key="7">
    <source>
        <dbReference type="ARBA" id="ARBA00022438"/>
    </source>
</evidence>
<gene>
    <name evidence="14" type="ORF">Ciccas_000210</name>
</gene>
<evidence type="ECO:0000256" key="12">
    <source>
        <dbReference type="ARBA" id="ARBA00023049"/>
    </source>
</evidence>
<keyword evidence="12 13" id="KW-0482">Metalloprotease</keyword>
<comment type="caution">
    <text evidence="14">The sequence shown here is derived from an EMBL/GenBank/DDBJ whole genome shotgun (WGS) entry which is preliminary data.</text>
</comment>
<sequence length="494" mass="54481">MLVCNHDLTIFFQIQTTKLCNGQPAMRKELAQELVNFINKSPSPFHAVKTAKELFLANGFAELQEATSPWNLKQNSKVLLDRNGTLFAICVGGKYQPGNGFTLFGAHTDSPCIRLKPNSERSSCGFSQCAGETYGGGTWYTWFDRDLSLAGRCTVRSATDKLKIQQQLLHLNRPLAIIPSLAIHLNRDVNKSFSPNPEKELVPIIYLEEEQNDKKDDAASKATCKHPKKLLQLMAQELKCNESDILDMEMCFAPFEPARIGGQNDEFVFAPRLDNLFNTYAGTKALVQSLSSLSNDSHVRMAIFFDHEEIGSLSAHGANSCLTTSIMKRIIHSINSSIGGGTKVEDSLYDLTISRSFLVSADQAHAVHPNYCDKHEPSHKLSMNGGVTLKFNQNQRYATNGFTASVMRVIADNAQVPLQEFVVRQDMACGSTIGPMLSGKLGVSTVDTGSPQLAMHSAREVCSVLSVEQAVKLYTDYFNLLPRVLAESQAMDQS</sequence>
<comment type="similarity">
    <text evidence="3 13">Belongs to the peptidase M18 family.</text>
</comment>
<reference evidence="14 15" key="1">
    <citation type="submission" date="2024-11" db="EMBL/GenBank/DDBJ databases">
        <title>Adaptive evolution of stress response genes in parasites aligns with host niche diversity.</title>
        <authorList>
            <person name="Hahn C."/>
            <person name="Resl P."/>
        </authorList>
    </citation>
    <scope>NUCLEOTIDE SEQUENCE [LARGE SCALE GENOMIC DNA]</scope>
    <source>
        <strain evidence="14">EGGRZ-B1_66</strain>
        <tissue evidence="14">Body</tissue>
    </source>
</reference>
<evidence type="ECO:0000256" key="13">
    <source>
        <dbReference type="RuleBase" id="RU004386"/>
    </source>
</evidence>
<dbReference type="SUPFAM" id="SSF101821">
    <property type="entry name" value="Aminopeptidase/glucanase lid domain"/>
    <property type="match status" value="1"/>
</dbReference>
<dbReference type="PANTHER" id="PTHR28570:SF3">
    <property type="entry name" value="ASPARTYL AMINOPEPTIDASE"/>
    <property type="match status" value="1"/>
</dbReference>
<keyword evidence="9 13" id="KW-0479">Metal-binding</keyword>
<evidence type="ECO:0000256" key="3">
    <source>
        <dbReference type="ARBA" id="ARBA00008290"/>
    </source>
</evidence>
<dbReference type="PRINTS" id="PR00932">
    <property type="entry name" value="AMINO1PTASE"/>
</dbReference>
<evidence type="ECO:0000313" key="15">
    <source>
        <dbReference type="Proteomes" id="UP001626550"/>
    </source>
</evidence>
<evidence type="ECO:0000256" key="8">
    <source>
        <dbReference type="ARBA" id="ARBA00022670"/>
    </source>
</evidence>
<evidence type="ECO:0000256" key="6">
    <source>
        <dbReference type="ARBA" id="ARBA00015118"/>
    </source>
</evidence>
<accession>A0ABD2QNH6</accession>
<dbReference type="SUPFAM" id="SSF53187">
    <property type="entry name" value="Zn-dependent exopeptidases"/>
    <property type="match status" value="1"/>
</dbReference>
<keyword evidence="7 13" id="KW-0031">Aminopeptidase</keyword>
<dbReference type="Proteomes" id="UP001626550">
    <property type="component" value="Unassembled WGS sequence"/>
</dbReference>
<keyword evidence="10 13" id="KW-0378">Hydrolase</keyword>
<keyword evidence="11 13" id="KW-0862">Zinc</keyword>
<dbReference type="GO" id="GO:0004177">
    <property type="term" value="F:aminopeptidase activity"/>
    <property type="evidence" value="ECO:0007669"/>
    <property type="project" value="UniProtKB-KW"/>
</dbReference>
<dbReference type="Gene3D" id="2.30.250.10">
    <property type="entry name" value="Aminopeptidase i, Domain 2"/>
    <property type="match status" value="1"/>
</dbReference>
<keyword evidence="15" id="KW-1185">Reference proteome</keyword>
<evidence type="ECO:0000256" key="5">
    <source>
        <dbReference type="ARBA" id="ARBA00011965"/>
    </source>
</evidence>
<evidence type="ECO:0000256" key="11">
    <source>
        <dbReference type="ARBA" id="ARBA00022833"/>
    </source>
</evidence>
<dbReference type="PANTHER" id="PTHR28570">
    <property type="entry name" value="ASPARTYL AMINOPEPTIDASE"/>
    <property type="match status" value="1"/>
</dbReference>
<dbReference type="EMBL" id="JBJKFK010000011">
    <property type="protein sequence ID" value="KAL3321089.1"/>
    <property type="molecule type" value="Genomic_DNA"/>
</dbReference>
<proteinExistence type="inferred from homology"/>
<organism evidence="14 15">
    <name type="scientific">Cichlidogyrus casuarinus</name>
    <dbReference type="NCBI Taxonomy" id="1844966"/>
    <lineage>
        <taxon>Eukaryota</taxon>
        <taxon>Metazoa</taxon>
        <taxon>Spiralia</taxon>
        <taxon>Lophotrochozoa</taxon>
        <taxon>Platyhelminthes</taxon>
        <taxon>Monogenea</taxon>
        <taxon>Monopisthocotylea</taxon>
        <taxon>Dactylogyridea</taxon>
        <taxon>Ancyrocephalidae</taxon>
        <taxon>Cichlidogyrus</taxon>
    </lineage>
</organism>
<evidence type="ECO:0000256" key="9">
    <source>
        <dbReference type="ARBA" id="ARBA00022723"/>
    </source>
</evidence>
<dbReference type="Pfam" id="PF02127">
    <property type="entry name" value="Peptidase_M18"/>
    <property type="match status" value="1"/>
</dbReference>
<comment type="subunit">
    <text evidence="4">Tetrahedron-shaped homododecamer built from six homodimers.</text>
</comment>
<dbReference type="FunFam" id="2.30.250.10:FF:000001">
    <property type="entry name" value="Aspartyl aminopeptidase 1"/>
    <property type="match status" value="1"/>
</dbReference>
<dbReference type="Gene3D" id="3.40.630.10">
    <property type="entry name" value="Zn peptidases"/>
    <property type="match status" value="1"/>
</dbReference>
<comment type="cofactor">
    <cofactor evidence="2">
        <name>Zn(2+)</name>
        <dbReference type="ChEBI" id="CHEBI:29105"/>
    </cofactor>
</comment>